<dbReference type="SUPFAM" id="SSF50800">
    <property type="entry name" value="PK beta-barrel domain-like"/>
    <property type="match status" value="1"/>
</dbReference>
<evidence type="ECO:0000259" key="2">
    <source>
        <dbReference type="PROSITE" id="PS51340"/>
    </source>
</evidence>
<sequence length="317" mass="35665">MPDLLTESTSVAPLPTDDVLSCVRIGKVKQLGPGSVTSAIEKSPCVGKVCVTEQGIIGDEQAYEHHGGTDKALHQYCSRHYEAWRREVPDRAHLFNIGGYGENISAHSFDETNTCIGDILEIGSEGVLVQVSEPRQPCFKLNRRFEFAQASIRTQTTRRTGWYLRVLKPGFIQAGDRIRLIHRINPEWSIGRVGGILWEDRKNIEALKVLSELPGLGKEIAQVFRKRLATREEEDMLFRLNGEASMWEEPRGFGAAETGSLVILVQVFVFVGIMFGLWIVLRRVVVQLEVKDYQGTWVDKAVEAVEVFELVAVEEWV</sequence>
<dbReference type="GeneID" id="37176971"/>
<dbReference type="EMBL" id="KZ824772">
    <property type="protein sequence ID" value="RAH86542.1"/>
    <property type="molecule type" value="Genomic_DNA"/>
</dbReference>
<dbReference type="Proteomes" id="UP000249497">
    <property type="component" value="Unassembled WGS sequence"/>
</dbReference>
<reference evidence="3 4" key="1">
    <citation type="submission" date="2018-02" db="EMBL/GenBank/DDBJ databases">
        <title>The genomes of Aspergillus section Nigri reveals drivers in fungal speciation.</title>
        <authorList>
            <consortium name="DOE Joint Genome Institute"/>
            <person name="Vesth T.C."/>
            <person name="Nybo J."/>
            <person name="Theobald S."/>
            <person name="Brandl J."/>
            <person name="Frisvad J.C."/>
            <person name="Nielsen K.F."/>
            <person name="Lyhne E.K."/>
            <person name="Kogle M.E."/>
            <person name="Kuo A."/>
            <person name="Riley R."/>
            <person name="Clum A."/>
            <person name="Nolan M."/>
            <person name="Lipzen A."/>
            <person name="Salamov A."/>
            <person name="Henrissat B."/>
            <person name="Wiebenga A."/>
            <person name="De vries R.P."/>
            <person name="Grigoriev I.V."/>
            <person name="Mortensen U.H."/>
            <person name="Andersen M.R."/>
            <person name="Baker S.E."/>
        </authorList>
    </citation>
    <scope>NUCLEOTIDE SEQUENCE [LARGE SCALE GENOMIC DNA]</scope>
    <source>
        <strain evidence="3 4">CBS 114.51</strain>
    </source>
</reference>
<dbReference type="GO" id="GO:0030151">
    <property type="term" value="F:molybdenum ion binding"/>
    <property type="evidence" value="ECO:0007669"/>
    <property type="project" value="InterPro"/>
</dbReference>
<name>A0A8T8XGT9_ASPJA</name>
<protein>
    <submittedName>
        <fullName evidence="3">PK beta-barrel-protein domain-containing protein-like protein</fullName>
    </submittedName>
</protein>
<dbReference type="InterPro" id="IPR005163">
    <property type="entry name" value="Tri_helical_YiiM-like"/>
</dbReference>
<dbReference type="PROSITE" id="PS51340">
    <property type="entry name" value="MOSC"/>
    <property type="match status" value="1"/>
</dbReference>
<dbReference type="AlphaFoldDB" id="A0A8T8XGT9"/>
<organism evidence="3 4">
    <name type="scientific">Aspergillus japonicus CBS 114.51</name>
    <dbReference type="NCBI Taxonomy" id="1448312"/>
    <lineage>
        <taxon>Eukaryota</taxon>
        <taxon>Fungi</taxon>
        <taxon>Dikarya</taxon>
        <taxon>Ascomycota</taxon>
        <taxon>Pezizomycotina</taxon>
        <taxon>Eurotiomycetes</taxon>
        <taxon>Eurotiomycetidae</taxon>
        <taxon>Eurotiales</taxon>
        <taxon>Aspergillaceae</taxon>
        <taxon>Aspergillus</taxon>
        <taxon>Aspergillus subgen. Circumdati</taxon>
    </lineage>
</organism>
<dbReference type="GO" id="GO:0030170">
    <property type="term" value="F:pyridoxal phosphate binding"/>
    <property type="evidence" value="ECO:0007669"/>
    <property type="project" value="InterPro"/>
</dbReference>
<feature type="domain" description="MOSC" evidence="2">
    <location>
        <begin position="43"/>
        <end position="181"/>
    </location>
</feature>
<dbReference type="Pfam" id="PF03475">
    <property type="entry name" value="YiiM_3-alpha"/>
    <property type="match status" value="1"/>
</dbReference>
<keyword evidence="4" id="KW-1185">Reference proteome</keyword>
<dbReference type="InterPro" id="IPR052353">
    <property type="entry name" value="Benzoxazolinone_Detox_Enz"/>
</dbReference>
<dbReference type="PANTHER" id="PTHR30212">
    <property type="entry name" value="PROTEIN YIIM"/>
    <property type="match status" value="1"/>
</dbReference>
<dbReference type="OrthoDB" id="5390at2759"/>
<keyword evidence="1" id="KW-0812">Transmembrane</keyword>
<dbReference type="Gene3D" id="2.40.33.20">
    <property type="entry name" value="PK beta-barrel domain-like"/>
    <property type="match status" value="1"/>
</dbReference>
<dbReference type="InterPro" id="IPR005302">
    <property type="entry name" value="MoCF_Sase_C"/>
</dbReference>
<evidence type="ECO:0000313" key="4">
    <source>
        <dbReference type="Proteomes" id="UP000249497"/>
    </source>
</evidence>
<keyword evidence="1" id="KW-0472">Membrane</keyword>
<proteinExistence type="predicted"/>
<feature type="transmembrane region" description="Helical" evidence="1">
    <location>
        <begin position="261"/>
        <end position="281"/>
    </location>
</feature>
<gene>
    <name evidence="3" type="ORF">BO86DRAFT_395173</name>
</gene>
<accession>A0A8T8XGT9</accession>
<dbReference type="InterPro" id="IPR011037">
    <property type="entry name" value="Pyrv_Knase-like_insert_dom_sf"/>
</dbReference>
<keyword evidence="1" id="KW-1133">Transmembrane helix</keyword>
<evidence type="ECO:0000313" key="3">
    <source>
        <dbReference type="EMBL" id="RAH86542.1"/>
    </source>
</evidence>
<dbReference type="Pfam" id="PF03473">
    <property type="entry name" value="MOSC"/>
    <property type="match status" value="1"/>
</dbReference>
<evidence type="ECO:0000256" key="1">
    <source>
        <dbReference type="SAM" id="Phobius"/>
    </source>
</evidence>
<dbReference type="RefSeq" id="XP_025532436.1">
    <property type="nucleotide sequence ID" value="XM_025673279.1"/>
</dbReference>
<dbReference type="GO" id="GO:0003824">
    <property type="term" value="F:catalytic activity"/>
    <property type="evidence" value="ECO:0007669"/>
    <property type="project" value="InterPro"/>
</dbReference>
<dbReference type="PANTHER" id="PTHR30212:SF2">
    <property type="entry name" value="PROTEIN YIIM"/>
    <property type="match status" value="1"/>
</dbReference>